<gene>
    <name evidence="1" type="ORF">NTEN_LOCUS17817</name>
</gene>
<dbReference type="AlphaFoldDB" id="A0A6H5H9X3"/>
<evidence type="ECO:0000313" key="2">
    <source>
        <dbReference type="Proteomes" id="UP000479000"/>
    </source>
</evidence>
<protein>
    <submittedName>
        <fullName evidence="1">Uncharacterized protein</fullName>
    </submittedName>
</protein>
<evidence type="ECO:0000313" key="1">
    <source>
        <dbReference type="EMBL" id="CAB0013206.1"/>
    </source>
</evidence>
<sequence length="77" mass="8412">MLESAHLGEIRSSRYDGSLTLFARLVIPSTFKYSSVYLASCTPRLSAGFDGYFLLGWGGCILQTSCIPCNDSCGDYK</sequence>
<proteinExistence type="predicted"/>
<keyword evidence="2" id="KW-1185">Reference proteome</keyword>
<name>A0A6H5H9X3_9HEMI</name>
<dbReference type="Proteomes" id="UP000479000">
    <property type="component" value="Unassembled WGS sequence"/>
</dbReference>
<feature type="non-terminal residue" evidence="1">
    <location>
        <position position="77"/>
    </location>
</feature>
<dbReference type="EMBL" id="CADCXU010026244">
    <property type="protein sequence ID" value="CAB0013206.1"/>
    <property type="molecule type" value="Genomic_DNA"/>
</dbReference>
<organism evidence="1 2">
    <name type="scientific">Nesidiocoris tenuis</name>
    <dbReference type="NCBI Taxonomy" id="355587"/>
    <lineage>
        <taxon>Eukaryota</taxon>
        <taxon>Metazoa</taxon>
        <taxon>Ecdysozoa</taxon>
        <taxon>Arthropoda</taxon>
        <taxon>Hexapoda</taxon>
        <taxon>Insecta</taxon>
        <taxon>Pterygota</taxon>
        <taxon>Neoptera</taxon>
        <taxon>Paraneoptera</taxon>
        <taxon>Hemiptera</taxon>
        <taxon>Heteroptera</taxon>
        <taxon>Panheteroptera</taxon>
        <taxon>Cimicomorpha</taxon>
        <taxon>Miridae</taxon>
        <taxon>Dicyphina</taxon>
        <taxon>Nesidiocoris</taxon>
    </lineage>
</organism>
<accession>A0A6H5H9X3</accession>
<reference evidence="1 2" key="1">
    <citation type="submission" date="2020-02" db="EMBL/GenBank/DDBJ databases">
        <authorList>
            <person name="Ferguson B K."/>
        </authorList>
    </citation>
    <scope>NUCLEOTIDE SEQUENCE [LARGE SCALE GENOMIC DNA]</scope>
</reference>